<evidence type="ECO:0000256" key="1">
    <source>
        <dbReference type="SAM" id="Coils"/>
    </source>
</evidence>
<dbReference type="EnsemblMetazoa" id="CLYHEMT000549.1">
    <property type="protein sequence ID" value="CLYHEMP000549.1"/>
    <property type="gene ID" value="CLYHEMG000549"/>
</dbReference>
<dbReference type="AlphaFoldDB" id="A0A7M5UJH7"/>
<sequence length="170" mass="19139">IPSLPCCVMFAAAAFDAFRDQVDKIIHTNKMADIPNAEILKTIQELQKEAAKFKEAYQDELKEKEAMAQRLAELESSNEKKITKIKLLGEKQKKLLSLVETLRSNNTRPSCQIVTSQRRTARITAIDDMKEILKQTIIDTDPQQFPAPALAPAPAVNFKSSAVRRQTNAW</sequence>
<accession>A0A7M5UJH7</accession>
<feature type="coiled-coil region" evidence="1">
    <location>
        <begin position="36"/>
        <end position="84"/>
    </location>
</feature>
<evidence type="ECO:0000313" key="2">
    <source>
        <dbReference type="EnsemblMetazoa" id="CLYHEMP000549.1"/>
    </source>
</evidence>
<keyword evidence="1" id="KW-0175">Coiled coil</keyword>
<dbReference type="Proteomes" id="UP000594262">
    <property type="component" value="Unplaced"/>
</dbReference>
<organism evidence="2 3">
    <name type="scientific">Clytia hemisphaerica</name>
    <dbReference type="NCBI Taxonomy" id="252671"/>
    <lineage>
        <taxon>Eukaryota</taxon>
        <taxon>Metazoa</taxon>
        <taxon>Cnidaria</taxon>
        <taxon>Hydrozoa</taxon>
        <taxon>Hydroidolina</taxon>
        <taxon>Leptothecata</taxon>
        <taxon>Obeliida</taxon>
        <taxon>Clytiidae</taxon>
        <taxon>Clytia</taxon>
    </lineage>
</organism>
<reference evidence="2" key="1">
    <citation type="submission" date="2021-01" db="UniProtKB">
        <authorList>
            <consortium name="EnsemblMetazoa"/>
        </authorList>
    </citation>
    <scope>IDENTIFICATION</scope>
</reference>
<name>A0A7M5UJH7_9CNID</name>
<evidence type="ECO:0000313" key="3">
    <source>
        <dbReference type="Proteomes" id="UP000594262"/>
    </source>
</evidence>
<protein>
    <submittedName>
        <fullName evidence="2">Uncharacterized protein</fullName>
    </submittedName>
</protein>
<proteinExistence type="predicted"/>
<keyword evidence="3" id="KW-1185">Reference proteome</keyword>